<reference evidence="2" key="1">
    <citation type="journal article" date="2017" name="MBio">
        <title>Type VI secretion-mediated competition in the bee gut microbiome.</title>
        <authorList>
            <person name="Steele M.I."/>
            <person name="Kwong W.K."/>
            <person name="Powell J.E."/>
            <person name="Whiteley M."/>
            <person name="Moran N.A."/>
        </authorList>
    </citation>
    <scope>NUCLEOTIDE SEQUENCE [LARGE SCALE GENOMIC DNA]</scope>
    <source>
        <strain evidence="2">Nev3CBA3</strain>
    </source>
</reference>
<protein>
    <recommendedName>
        <fullName evidence="1">Phage tail collar domain-containing protein</fullName>
    </recommendedName>
</protein>
<dbReference type="InterPro" id="IPR037053">
    <property type="entry name" value="Phage_tail_collar_dom_sf"/>
</dbReference>
<dbReference type="Pfam" id="PF22337">
    <property type="entry name" value="Phage_fiber_rpt"/>
    <property type="match status" value="1"/>
</dbReference>
<dbReference type="Pfam" id="PF07484">
    <property type="entry name" value="Collar"/>
    <property type="match status" value="1"/>
</dbReference>
<gene>
    <name evidence="2" type="ORF">BHC49_01225</name>
</gene>
<sequence>MYPIDTQDGLFHDGNGINELGTVLPASWLNQVQAELIAILTAARIKPEKATQNQVITAIKMLIASSAPAAATADIAGVTKIIDSLNSNDKFSALSARQGKVLNDSKLDKDGTAKTADTASRLKTVRKINGVPFDGSMDINATPVGAVHYFAIDWAPTGWLKANGAAISRTAYANLFAALGTRFGAGDGKTTFNLPDLRGEFLRAWDDGRGIDAGRIFGTYQKDMFESHSHILPQFKNVNAGIVKPITTGAELSTVGIGRDISVSSSGGSETRPKNIALLACIKI</sequence>
<accession>A0A2N9Y0W0</accession>
<dbReference type="InterPro" id="IPR054500">
    <property type="entry name" value="Phage_fiber_rpt"/>
</dbReference>
<evidence type="ECO:0000313" key="3">
    <source>
        <dbReference type="Proteomes" id="UP000229434"/>
    </source>
</evidence>
<name>A0A2N9Y0W0_9NEIS</name>
<evidence type="ECO:0000259" key="1">
    <source>
        <dbReference type="Pfam" id="PF07484"/>
    </source>
</evidence>
<comment type="caution">
    <text evidence="2">The sequence shown here is derived from an EMBL/GenBank/DDBJ whole genome shotgun (WGS) entry which is preliminary data.</text>
</comment>
<dbReference type="AlphaFoldDB" id="A0A2N9Y0W0"/>
<feature type="domain" description="Phage tail collar" evidence="1">
    <location>
        <begin position="145"/>
        <end position="202"/>
    </location>
</feature>
<dbReference type="InterPro" id="IPR011083">
    <property type="entry name" value="Phage_tail_collar_dom"/>
</dbReference>
<proteinExistence type="predicted"/>
<organism evidence="2 3">
    <name type="scientific">Snodgrassella alvi</name>
    <dbReference type="NCBI Taxonomy" id="1196083"/>
    <lineage>
        <taxon>Bacteria</taxon>
        <taxon>Pseudomonadati</taxon>
        <taxon>Pseudomonadota</taxon>
        <taxon>Betaproteobacteria</taxon>
        <taxon>Neisseriales</taxon>
        <taxon>Neisseriaceae</taxon>
        <taxon>Snodgrassella</taxon>
    </lineage>
</organism>
<dbReference type="Gene3D" id="3.90.1340.10">
    <property type="entry name" value="Phage tail collar domain"/>
    <property type="match status" value="1"/>
</dbReference>
<evidence type="ECO:0000313" key="2">
    <source>
        <dbReference type="EMBL" id="PIT58437.1"/>
    </source>
</evidence>
<dbReference type="SUPFAM" id="SSF88874">
    <property type="entry name" value="Receptor-binding domain of short tail fibre protein gp12"/>
    <property type="match status" value="1"/>
</dbReference>
<dbReference type="EMBL" id="MEIS01000054">
    <property type="protein sequence ID" value="PIT58437.1"/>
    <property type="molecule type" value="Genomic_DNA"/>
</dbReference>
<dbReference type="Proteomes" id="UP000229434">
    <property type="component" value="Unassembled WGS sequence"/>
</dbReference>
<dbReference type="RefSeq" id="WP_100136630.1">
    <property type="nucleotide sequence ID" value="NZ_MEIS01000054.1"/>
</dbReference>